<dbReference type="AlphaFoldDB" id="A0AAI9SW20"/>
<evidence type="ECO:0000259" key="3">
    <source>
        <dbReference type="Pfam" id="PF00675"/>
    </source>
</evidence>
<dbReference type="InterPro" id="IPR007863">
    <property type="entry name" value="Peptidase_M16_C"/>
</dbReference>
<evidence type="ECO:0000313" key="6">
    <source>
        <dbReference type="Proteomes" id="UP001202479"/>
    </source>
</evidence>
<dbReference type="GO" id="GO:0046872">
    <property type="term" value="F:metal ion binding"/>
    <property type="evidence" value="ECO:0007669"/>
    <property type="project" value="InterPro"/>
</dbReference>
<dbReference type="GO" id="GO:0009060">
    <property type="term" value="P:aerobic respiration"/>
    <property type="evidence" value="ECO:0007669"/>
    <property type="project" value="TreeGrafter"/>
</dbReference>
<accession>A0AAI9SW20</accession>
<dbReference type="InterPro" id="IPR011249">
    <property type="entry name" value="Metalloenz_LuxS/M16"/>
</dbReference>
<dbReference type="Pfam" id="PF05193">
    <property type="entry name" value="Peptidase_M16_C"/>
    <property type="match status" value="1"/>
</dbReference>
<dbReference type="GO" id="GO:0004222">
    <property type="term" value="F:metalloendopeptidase activity"/>
    <property type="evidence" value="ECO:0007669"/>
    <property type="project" value="TreeGrafter"/>
</dbReference>
<evidence type="ECO:0000259" key="4">
    <source>
        <dbReference type="Pfam" id="PF05193"/>
    </source>
</evidence>
<dbReference type="SUPFAM" id="SSF63411">
    <property type="entry name" value="LuxS/MPP-like metallohydrolase"/>
    <property type="match status" value="2"/>
</dbReference>
<organism evidence="5 6">
    <name type="scientific">Candida oxycetoniae</name>
    <dbReference type="NCBI Taxonomy" id="497107"/>
    <lineage>
        <taxon>Eukaryota</taxon>
        <taxon>Fungi</taxon>
        <taxon>Dikarya</taxon>
        <taxon>Ascomycota</taxon>
        <taxon>Saccharomycotina</taxon>
        <taxon>Pichiomycetes</taxon>
        <taxon>Debaryomycetaceae</taxon>
        <taxon>Candida/Lodderomyces clade</taxon>
        <taxon>Candida</taxon>
    </lineage>
</organism>
<evidence type="ECO:0000256" key="2">
    <source>
        <dbReference type="ARBA" id="ARBA00023128"/>
    </source>
</evidence>
<dbReference type="Pfam" id="PF00675">
    <property type="entry name" value="Peptidase_M16"/>
    <property type="match status" value="1"/>
</dbReference>
<feature type="domain" description="Peptidase M16 N-terminal" evidence="3">
    <location>
        <begin position="41"/>
        <end position="179"/>
    </location>
</feature>
<dbReference type="RefSeq" id="XP_049179878.1">
    <property type="nucleotide sequence ID" value="XM_049324324.1"/>
</dbReference>
<dbReference type="PANTHER" id="PTHR11851">
    <property type="entry name" value="METALLOPROTEASE"/>
    <property type="match status" value="1"/>
</dbReference>
<name>A0AAI9SW20_9ASCO</name>
<dbReference type="GO" id="GO:0005739">
    <property type="term" value="C:mitochondrion"/>
    <property type="evidence" value="ECO:0007669"/>
    <property type="project" value="UniProtKB-SubCell"/>
</dbReference>
<dbReference type="FunFam" id="3.30.830.10:FF:000001">
    <property type="entry name" value="Mitochondrial-processing peptidase subunit beta, mitochondrial"/>
    <property type="match status" value="1"/>
</dbReference>
<evidence type="ECO:0000256" key="1">
    <source>
        <dbReference type="ARBA" id="ARBA00004173"/>
    </source>
</evidence>
<reference evidence="5" key="1">
    <citation type="journal article" date="2022" name="DNA Res.">
        <title>Genome analysis of five recently described species of the CUG-Ser clade uncovers Candida theae as a new hybrid lineage with pathogenic potential in the Candida parapsilosis species complex.</title>
        <authorList>
            <person name="Mixao V."/>
            <person name="Del Olmo V."/>
            <person name="Hegedusova E."/>
            <person name="Saus E."/>
            <person name="Pryszcz L."/>
            <person name="Cillingova A."/>
            <person name="Nosek J."/>
            <person name="Gabaldon T."/>
        </authorList>
    </citation>
    <scope>NUCLEOTIDE SEQUENCE</scope>
    <source>
        <strain evidence="5">CBS 10844</strain>
    </source>
</reference>
<proteinExistence type="predicted"/>
<dbReference type="GeneID" id="73380650"/>
<dbReference type="Proteomes" id="UP001202479">
    <property type="component" value="Unassembled WGS sequence"/>
</dbReference>
<protein>
    <submittedName>
        <fullName evidence="5">COR1</fullName>
    </submittedName>
</protein>
<sequence>MIRGSSIIKQVSKVSKVPKVFNCRFLSTGVKYTTLSNGITVASEVSDEAQHSTVGLYIAGGSRSEHPYCNGVSALTANLLSQQHNVGQDGVLTSSHNSREINGVVAETANNNVQVAGKLIAQIASNATEIVSKADFGIARKKLIKQAEIVETDPESKVLSHLAATAFQGYSLSLPTLGTTESVANLEVEDCLRHLEKHLVNNNVIIAAAGSFDHEKLVDAIESNLKIAQGAKPEIKPASFLGSEVRMRDDTMPKAYISIAVNGEGLGSPNYYLAKVAAAIYGNFNIHSTIAKYTSPKLASIVQEYKIVEKYHHFSKSWSDTGLWGFYAEIPDKFTVDDFCHFSLKEWNRLSISISEQEVARAKAQVKAKLASHYASTRHISKDIAKNILTVGFKHSLKEAFDKIDAITVGDVKEWGKSKVWDRDIVISGTGRIEDLLDYNRNRNEMAMMRW</sequence>
<evidence type="ECO:0000313" key="5">
    <source>
        <dbReference type="EMBL" id="KAI3404133.1"/>
    </source>
</evidence>
<dbReference type="InterPro" id="IPR011765">
    <property type="entry name" value="Pept_M16_N"/>
</dbReference>
<comment type="subcellular location">
    <subcellularLocation>
        <location evidence="1">Mitochondrion</location>
    </subcellularLocation>
</comment>
<dbReference type="PANTHER" id="PTHR11851:SF126">
    <property type="entry name" value="CYTOCHROME B-C1 COMPLEX SUBUNIT 1, MITOCHONDRIAL"/>
    <property type="match status" value="1"/>
</dbReference>
<keyword evidence="6" id="KW-1185">Reference proteome</keyword>
<dbReference type="GO" id="GO:0006627">
    <property type="term" value="P:protein processing involved in protein targeting to mitochondrion"/>
    <property type="evidence" value="ECO:0007669"/>
    <property type="project" value="TreeGrafter"/>
</dbReference>
<dbReference type="Gene3D" id="3.30.830.10">
    <property type="entry name" value="Metalloenzyme, LuxS/M16 peptidase-like"/>
    <property type="match status" value="2"/>
</dbReference>
<gene>
    <name evidence="5" type="ORF">KGF56_003033</name>
</gene>
<dbReference type="InterPro" id="IPR050361">
    <property type="entry name" value="MPP/UQCRC_Complex"/>
</dbReference>
<keyword evidence="2" id="KW-0496">Mitochondrion</keyword>
<dbReference type="EMBL" id="JAHUZD010000107">
    <property type="protein sequence ID" value="KAI3404133.1"/>
    <property type="molecule type" value="Genomic_DNA"/>
</dbReference>
<comment type="caution">
    <text evidence="5">The sequence shown here is derived from an EMBL/GenBank/DDBJ whole genome shotgun (WGS) entry which is preliminary data.</text>
</comment>
<feature type="domain" description="Peptidase M16 C-terminal" evidence="4">
    <location>
        <begin position="186"/>
        <end position="365"/>
    </location>
</feature>